<comment type="caution">
    <text evidence="3">The sequence shown here is derived from an EMBL/GenBank/DDBJ whole genome shotgun (WGS) entry which is preliminary data.</text>
</comment>
<dbReference type="InterPro" id="IPR019448">
    <property type="entry name" value="NT-C2"/>
</dbReference>
<dbReference type="Pfam" id="PF10358">
    <property type="entry name" value="NT-C2"/>
    <property type="match status" value="1"/>
</dbReference>
<dbReference type="PANTHER" id="PTHR34452:SF1">
    <property type="entry name" value="SPORULATION-SPECIFIC PROTEIN"/>
    <property type="match status" value="1"/>
</dbReference>
<gene>
    <name evidence="3" type="ORF">HPP92_005465</name>
</gene>
<evidence type="ECO:0000256" key="1">
    <source>
        <dbReference type="SAM" id="Coils"/>
    </source>
</evidence>
<feature type="coiled-coil region" evidence="1">
    <location>
        <begin position="935"/>
        <end position="1000"/>
    </location>
</feature>
<dbReference type="PANTHER" id="PTHR34452">
    <property type="entry name" value="MYOSIN HEAVY CHAIN-RELATED PROTEIN"/>
    <property type="match status" value="1"/>
</dbReference>
<dbReference type="EMBL" id="JADCNM010000002">
    <property type="protein sequence ID" value="KAG0494471.1"/>
    <property type="molecule type" value="Genomic_DNA"/>
</dbReference>
<reference evidence="3 4" key="1">
    <citation type="journal article" date="2020" name="Nat. Food">
        <title>A phased Vanilla planifolia genome enables genetic improvement of flavour and production.</title>
        <authorList>
            <person name="Hasing T."/>
            <person name="Tang H."/>
            <person name="Brym M."/>
            <person name="Khazi F."/>
            <person name="Huang T."/>
            <person name="Chambers A.H."/>
        </authorList>
    </citation>
    <scope>NUCLEOTIDE SEQUENCE [LARGE SCALE GENOMIC DNA]</scope>
    <source>
        <tissue evidence="3">Leaf</tissue>
    </source>
</reference>
<feature type="coiled-coil region" evidence="1">
    <location>
        <begin position="1241"/>
        <end position="1289"/>
    </location>
</feature>
<organism evidence="3 4">
    <name type="scientific">Vanilla planifolia</name>
    <name type="common">Vanilla</name>
    <dbReference type="NCBI Taxonomy" id="51239"/>
    <lineage>
        <taxon>Eukaryota</taxon>
        <taxon>Viridiplantae</taxon>
        <taxon>Streptophyta</taxon>
        <taxon>Embryophyta</taxon>
        <taxon>Tracheophyta</taxon>
        <taxon>Spermatophyta</taxon>
        <taxon>Magnoliopsida</taxon>
        <taxon>Liliopsida</taxon>
        <taxon>Asparagales</taxon>
        <taxon>Orchidaceae</taxon>
        <taxon>Vanilloideae</taxon>
        <taxon>Vanilleae</taxon>
        <taxon>Vanilla</taxon>
    </lineage>
</organism>
<feature type="domain" description="C2 NT-type" evidence="2">
    <location>
        <begin position="7"/>
        <end position="142"/>
    </location>
</feature>
<accession>A0A835VFF2</accession>
<evidence type="ECO:0000313" key="4">
    <source>
        <dbReference type="Proteomes" id="UP000639772"/>
    </source>
</evidence>
<keyword evidence="1" id="KW-0175">Coiled coil</keyword>
<feature type="coiled-coil region" evidence="1">
    <location>
        <begin position="518"/>
        <end position="630"/>
    </location>
</feature>
<dbReference type="PROSITE" id="PS51840">
    <property type="entry name" value="C2_NT"/>
    <property type="match status" value="1"/>
</dbReference>
<dbReference type="OrthoDB" id="2018427at2759"/>
<dbReference type="Proteomes" id="UP000639772">
    <property type="component" value="Unassembled WGS sequence"/>
</dbReference>
<sequence>MMSRIPKWKIEKTKVKVVFRLQFHATQIPQTGWDKLFVSFIPVDIGKVTSKTSKVSVRNGNCKWSDPIYETTRLLQDPKTKDYDEKLYKLVVAMGSSKSSILGDVIINLADFADALKPSSIALPLLGCEFGTILHVTVQLLTSKTGFREFEQQRELIVKGSQGSGRSHESTEVMRATSGAREQMDKGNSVGLPSITETSDLDEVYDLAARADGPSHISENLYVGKCDASNIPEIDSSLKFVVSGDVGFAPVDDSSTEKGVQNDKQLSMEISNDRSHGLNSEYSIAHDLTSTCEDNERLNVRLQVAESAFLQLKSEAISLKNISDDLYSETRNLSQQLTIELASGEKLAREINNLKSEYLKLEHIVEQVTVALAAQQTVPFSVQMKKCCREEAFMEDKLVNSALVAEPGNLCSASQSKLLQGICLIECKVRQILNKAGFGNCRNEFNDLFEEFDVLGCLIQNLKQCIIGESDMEPGRELHATENHFTCILQSEHYPQEQGMPRCLIEPYNKEGVNNEKMSELLNQLEALKSENESLAKRMSQMECYYEALNHELEEGQKQTANQLENLRSEHSSCFFTISALQNQTEKLNQDMNEQLISFAKDRHNLRSFIEELENRAISSEKMLRRVRRNYAIAVDRLQKDLELLSIQVLSMYEANENLAKQAFLDAFEQQQDDQSKQMKLCGTYECLASIMQQHQTPVQHDIVLTQIEQQLPARLNGVSHTFLRNFSSLEENKCLSQTGFAMDSEFQVNDEPDDHLTVLKLQENTLSACKNDVLLERKDPLFPKGSSMETTWDTVPLQNLDVQDSNFNAEKYENMESMAVACFSTQTENQQLDNRSGFEERELASLQQLLASRQAELSEVRMNDVYLEIYAKILQETLYNVFMGIGHMNGKVVELQLKIEGCTNEKELLALKLQAALDEAKRLFDAEKQCKIQYSNLLSENQLLELKLNDALHENSFLRRNVADCQGLISEIGVFESNYKDCFAEKNELQDLLNEEKSQRKYLQGTHSSLVEEFKSLKDLYDKQCSLTCELQNLSTYLKGKLFDLCSSMILCNQKSEYSLVDDALVKKELETEKFDAIISHLEQFQLELCCRLVKLQQEKNVAEEQIEAVKLTLNEKESRNAVMKKKFELELDGIRAKFDLSNKKVQHLQLELQVAEDKLSHCKEAEEMRSLENEELFSRVSTMEIELQQATEVCEDFSKKLSASESVYDEYTKVKFNLMECMQHNRDLVSSIESGKLASMEMEKELSGLKISLHDAQDKLQSEKMHREQLEVSVADYKLQLKRTSQQLVTFDEQKSELCYLKTRVLDLERDLQYSLAYHAEREQKINAETSSLHLRTAIMENHLVAAFEHYISADVELTFMRNQFYYMTMNVVLYQIVLKNILEELHLKHLSAVISLERYITGEIELVAEKERLSASLQVAKSEIKSSLLRKESLISYMDANMVKRTDFEDMKTRAVNLEASYAEEKKQYEDEIYMLKSLLQSTECFDEQWLSNVELDIIMILFRSKWSEHVMQMSLFKDNDYELCKLREQCIDLNQKLLEQILKTEEFKSLSVHLRELKDKADVECHQARERRVSEGASSDVQESLRIAFIKEQYESKLQELRNQCSISKKYAEELLFKLQNSLDDVEMRKKNEASLAKRNQEMSILVSNLEKELQAVVTDRRELIKACDRMKAELECTILSLECCKEEKLKLQNSLKESCDERQNIRVELDLVKKIASEYGI</sequence>
<evidence type="ECO:0000259" key="2">
    <source>
        <dbReference type="PROSITE" id="PS51840"/>
    </source>
</evidence>
<name>A0A835VFF2_VANPL</name>
<feature type="coiled-coil region" evidence="1">
    <location>
        <begin position="1094"/>
        <end position="1167"/>
    </location>
</feature>
<evidence type="ECO:0000313" key="3">
    <source>
        <dbReference type="EMBL" id="KAG0494471.1"/>
    </source>
</evidence>
<proteinExistence type="predicted"/>
<protein>
    <recommendedName>
        <fullName evidence="2">C2 NT-type domain-containing protein</fullName>
    </recommendedName>
</protein>